<reference evidence="1" key="2">
    <citation type="submission" date="2023-01" db="EMBL/GenBank/DDBJ databases">
        <authorList>
            <person name="Petersen C."/>
        </authorList>
    </citation>
    <scope>NUCLEOTIDE SEQUENCE</scope>
    <source>
        <strain evidence="1">IBT 17514</strain>
    </source>
</reference>
<dbReference type="PANTHER" id="PTHR38791:SF5">
    <property type="entry name" value="TRANSCRIPTION FACTOR DBAG-RELATED"/>
    <property type="match status" value="1"/>
</dbReference>
<name>A0AAD6HV39_9EURO</name>
<sequence>MEDTVIPLFFNSYLYLPREPHIRNGFMEILPGLFSNALPGSYVHTSTLAVAFFSVAAWTGQLPLLKAAQRYFTQALPKIRAALLSNADDEYDSILMSILNMSTYEEFVAIKEWETPMRAHLKGAIAFINTRRQKLLESHSSSTLHQAIQTQIVRVISSVSHASKVALTRSLQIKISRGLQTPMVPTPEIWPMPQCETSSSPRIVLSSVAAEVVNLRQSWEKLQSKISDETQISSILDKATQIDAKLLSWSYCVPEDWNPIPATIIPESIRKAGVYRNLCDCYTDMWIASTWNTYRECRILLQSIMIRCLHQLPSESIDATREATMQSTIQKLADDICASVPYFLGSQTESVRMRSDLVEYPFSETRPVTSTHKQAAPLMGAWQVVSRLRNLQRSGLGLPPEQIDWLEKQVNRLFGIYFARPS</sequence>
<evidence type="ECO:0000313" key="2">
    <source>
        <dbReference type="Proteomes" id="UP001215712"/>
    </source>
</evidence>
<dbReference type="AlphaFoldDB" id="A0AAD6HV39"/>
<dbReference type="Proteomes" id="UP001215712">
    <property type="component" value="Unassembled WGS sequence"/>
</dbReference>
<proteinExistence type="predicted"/>
<dbReference type="EMBL" id="JAQJAN010000002">
    <property type="protein sequence ID" value="KAJ5738474.1"/>
    <property type="molecule type" value="Genomic_DNA"/>
</dbReference>
<reference evidence="1" key="1">
    <citation type="journal article" date="2023" name="IMA Fungus">
        <title>Comparative genomic study of the Penicillium genus elucidates a diverse pangenome and 15 lateral gene transfer events.</title>
        <authorList>
            <person name="Petersen C."/>
            <person name="Sorensen T."/>
            <person name="Nielsen M.R."/>
            <person name="Sondergaard T.E."/>
            <person name="Sorensen J.L."/>
            <person name="Fitzpatrick D.A."/>
            <person name="Frisvad J.C."/>
            <person name="Nielsen K.L."/>
        </authorList>
    </citation>
    <scope>NUCLEOTIDE SEQUENCE</scope>
    <source>
        <strain evidence="1">IBT 17514</strain>
    </source>
</reference>
<organism evidence="1 2">
    <name type="scientific">Penicillium malachiteum</name>
    <dbReference type="NCBI Taxonomy" id="1324776"/>
    <lineage>
        <taxon>Eukaryota</taxon>
        <taxon>Fungi</taxon>
        <taxon>Dikarya</taxon>
        <taxon>Ascomycota</taxon>
        <taxon>Pezizomycotina</taxon>
        <taxon>Eurotiomycetes</taxon>
        <taxon>Eurotiomycetidae</taxon>
        <taxon>Eurotiales</taxon>
        <taxon>Aspergillaceae</taxon>
        <taxon>Penicillium</taxon>
    </lineage>
</organism>
<evidence type="ECO:0000313" key="1">
    <source>
        <dbReference type="EMBL" id="KAJ5738474.1"/>
    </source>
</evidence>
<protein>
    <submittedName>
        <fullName evidence="1">Uncharacterized protein</fullName>
    </submittedName>
</protein>
<gene>
    <name evidence="1" type="ORF">N7493_001629</name>
</gene>
<keyword evidence="2" id="KW-1185">Reference proteome</keyword>
<comment type="caution">
    <text evidence="1">The sequence shown here is derived from an EMBL/GenBank/DDBJ whole genome shotgun (WGS) entry which is preliminary data.</text>
</comment>
<dbReference type="InterPro" id="IPR053175">
    <property type="entry name" value="DHMBA_Reg_Transcription_Factor"/>
</dbReference>
<accession>A0AAD6HV39</accession>
<dbReference type="PANTHER" id="PTHR38791">
    <property type="entry name" value="ZN(II)2CYS6 TRANSCRIPTION FACTOR (EUROFUNG)-RELATED-RELATED"/>
    <property type="match status" value="1"/>
</dbReference>